<comment type="catalytic activity">
    <reaction evidence="19">
        <text>L-seryl-[protein] + ATP = O-phospho-L-seryl-[protein] + ADP + H(+)</text>
        <dbReference type="Rhea" id="RHEA:17989"/>
        <dbReference type="Rhea" id="RHEA-COMP:9863"/>
        <dbReference type="Rhea" id="RHEA-COMP:11604"/>
        <dbReference type="ChEBI" id="CHEBI:15378"/>
        <dbReference type="ChEBI" id="CHEBI:29999"/>
        <dbReference type="ChEBI" id="CHEBI:30616"/>
        <dbReference type="ChEBI" id="CHEBI:83421"/>
        <dbReference type="ChEBI" id="CHEBI:456216"/>
        <dbReference type="EC" id="2.7.11.1"/>
    </reaction>
</comment>
<dbReference type="SUPFAM" id="SSF52058">
    <property type="entry name" value="L domain-like"/>
    <property type="match status" value="1"/>
</dbReference>
<name>A0A022QC58_ERYGU</name>
<sequence>MGLLLMSFAHLANSSSTKDTQILLRVKNGPLHGKPDDWLESTRDSACNWTGISCNHNQVVIAVNLSNMNISGEFPAGLCMIPKLGYLDLSRNKFGGSITSDSLSLCYRLFTLDLSFNLFVGGLPGFFVPFLNLKKLDLSYNNFSGETPASFASLSTLQVLSLGSNLLTGCSIPEFFINLTELTDLVVALNPFRPCRLPASIGRLTKLENLEAQLSNLVGEIPESVGDLVSIKNFEVSHNNLVGIIPKSIGCLRNAEQIELFQNELSGELPDSFSGLTRLLRFDASLNNLTGKIPESLAALPLESLHLSFNFLEGEIPRVLALNPALRELRMFNNNLTGSLPESLGMHSDIKEIDVAYNNLEGPLPRNLCYRKNLRKLVLFANRFSGEIPDSYGECTSLTKVLIQENRLSGAVPLGLWGFDGLYHIDFSKNNLEGRIPPSISKAKGLQHLLISGNKFSGEFPPEICRVKELWTFDSSRNKFSGALPPCMNRLTSLQELQLRGNMFTGEIPKTVAVNWRELSNLDLSENRFSGNIPPELGSLPLLTFLDLSNNLLTGEIPVELTKLRLDKFNVSNNKLKGKVPAGFDTKFFVPSLIGNVNLCGSTKPLPPCPRSTKRASSSVLVAALVSAALAFAVVVVSLICLFVIKSKKTIKFGAATENKQSWEITAFARIGFNAEDVLASLVEENCIGYGGSGRVYRVRLEGDQTVAAKRLWEARRGSLANPEGSLRSEVETLGRIRHANVVRLLFSGFNKECKVLVYDYMENGSLGDALHGNREGGLALDWPVRFNIAIGVAQGLAYLHHDCLPAILHRDIKSNNILLDADFTPKLADFGLAKILKNEGDNVMSRLVGSYGYIAPECAYTTRVTEKSDVYSFGVVMLELLTGKKPNDSFFGENGNLVTWVKQIASLSCPERESGDDDEIEEVGCFDQLLDSRMNRETIEHEQVENVVKIALLCTADSPSLRPSMTRVLHLLKGP</sequence>
<keyword evidence="8" id="KW-0808">Transferase</keyword>
<evidence type="ECO:0000256" key="1">
    <source>
        <dbReference type="ARBA" id="ARBA00004162"/>
    </source>
</evidence>
<evidence type="ECO:0000256" key="20">
    <source>
        <dbReference type="PROSITE-ProRule" id="PRU10141"/>
    </source>
</evidence>
<proteinExistence type="inferred from homology"/>
<feature type="binding site" evidence="20">
    <location>
        <position position="710"/>
    </location>
    <ligand>
        <name>ATP</name>
        <dbReference type="ChEBI" id="CHEBI:30616"/>
    </ligand>
</feature>
<dbReference type="SMART" id="SM00220">
    <property type="entry name" value="S_TKc"/>
    <property type="match status" value="1"/>
</dbReference>
<dbReference type="GO" id="GO:0004674">
    <property type="term" value="F:protein serine/threonine kinase activity"/>
    <property type="evidence" value="ECO:0007669"/>
    <property type="project" value="UniProtKB-KW"/>
</dbReference>
<dbReference type="Proteomes" id="UP000030748">
    <property type="component" value="Unassembled WGS sequence"/>
</dbReference>
<keyword evidence="14 20" id="KW-0067">ATP-binding</keyword>
<evidence type="ECO:0000256" key="16">
    <source>
        <dbReference type="ARBA" id="ARBA00023136"/>
    </source>
</evidence>
<dbReference type="eggNOG" id="ENOG502R5E1">
    <property type="taxonomic scope" value="Eukaryota"/>
</dbReference>
<dbReference type="Gene3D" id="3.30.200.20">
    <property type="entry name" value="Phosphorylase Kinase, domain 1"/>
    <property type="match status" value="1"/>
</dbReference>
<keyword evidence="24" id="KW-1185">Reference proteome</keyword>
<reference evidence="23 24" key="1">
    <citation type="journal article" date="2013" name="Proc. Natl. Acad. Sci. U.S.A.">
        <title>Fine-scale variation in meiotic recombination in Mimulus inferred from population shotgun sequencing.</title>
        <authorList>
            <person name="Hellsten U."/>
            <person name="Wright K.M."/>
            <person name="Jenkins J."/>
            <person name="Shu S."/>
            <person name="Yuan Y."/>
            <person name="Wessler S.R."/>
            <person name="Schmutz J."/>
            <person name="Willis J.H."/>
            <person name="Rokhsar D.S."/>
        </authorList>
    </citation>
    <scope>NUCLEOTIDE SEQUENCE [LARGE SCALE GENOMIC DNA]</scope>
    <source>
        <strain evidence="24">cv. DUN x IM62</strain>
    </source>
</reference>
<dbReference type="PROSITE" id="PS50011">
    <property type="entry name" value="PROTEIN_KINASE_DOM"/>
    <property type="match status" value="1"/>
</dbReference>
<keyword evidence="4" id="KW-1003">Cell membrane</keyword>
<evidence type="ECO:0000256" key="4">
    <source>
        <dbReference type="ARBA" id="ARBA00022475"/>
    </source>
</evidence>
<protein>
    <recommendedName>
        <fullName evidence="3">non-specific serine/threonine protein kinase</fullName>
        <ecNumber evidence="3">2.7.11.1</ecNumber>
    </recommendedName>
</protein>
<evidence type="ECO:0000256" key="18">
    <source>
        <dbReference type="ARBA" id="ARBA00047899"/>
    </source>
</evidence>
<dbReference type="InterPro" id="IPR032675">
    <property type="entry name" value="LRR_dom_sf"/>
</dbReference>
<evidence type="ECO:0000256" key="5">
    <source>
        <dbReference type="ARBA" id="ARBA00022527"/>
    </source>
</evidence>
<dbReference type="OrthoDB" id="2021138at2759"/>
<keyword evidence="16 21" id="KW-0472">Membrane</keyword>
<dbReference type="Pfam" id="PF00560">
    <property type="entry name" value="LRR_1"/>
    <property type="match status" value="5"/>
</dbReference>
<evidence type="ECO:0000256" key="15">
    <source>
        <dbReference type="ARBA" id="ARBA00022989"/>
    </source>
</evidence>
<dbReference type="FunFam" id="3.80.10.10:FF:000288">
    <property type="entry name" value="LRR receptor-like serine/threonine-protein kinase EFR"/>
    <property type="match status" value="1"/>
</dbReference>
<comment type="similarity">
    <text evidence="2">Belongs to the protein kinase superfamily. Ser/Thr protein kinase family.</text>
</comment>
<dbReference type="FunFam" id="3.80.10.10:FF:000095">
    <property type="entry name" value="LRR receptor-like serine/threonine-protein kinase GSO1"/>
    <property type="match status" value="1"/>
</dbReference>
<feature type="transmembrane region" description="Helical" evidence="21">
    <location>
        <begin position="620"/>
        <end position="645"/>
    </location>
</feature>
<evidence type="ECO:0000256" key="3">
    <source>
        <dbReference type="ARBA" id="ARBA00012513"/>
    </source>
</evidence>
<evidence type="ECO:0000256" key="13">
    <source>
        <dbReference type="ARBA" id="ARBA00022777"/>
    </source>
</evidence>
<comment type="subcellular location">
    <subcellularLocation>
        <location evidence="1">Cell membrane</location>
        <topology evidence="1">Single-pass membrane protein</topology>
    </subcellularLocation>
</comment>
<keyword evidence="15 21" id="KW-1133">Transmembrane helix</keyword>
<dbReference type="InterPro" id="IPR000719">
    <property type="entry name" value="Prot_kinase_dom"/>
</dbReference>
<keyword evidence="7" id="KW-0433">Leucine-rich repeat</keyword>
<dbReference type="PROSITE" id="PS00108">
    <property type="entry name" value="PROTEIN_KINASE_ST"/>
    <property type="match status" value="1"/>
</dbReference>
<dbReference type="InterPro" id="IPR017441">
    <property type="entry name" value="Protein_kinase_ATP_BS"/>
</dbReference>
<keyword evidence="10" id="KW-0732">Signal</keyword>
<gene>
    <name evidence="23" type="ORF">MIMGU_mgv1a023040mg</name>
</gene>
<dbReference type="AlphaFoldDB" id="A0A022QC58"/>
<dbReference type="SUPFAM" id="SSF52047">
    <property type="entry name" value="RNI-like"/>
    <property type="match status" value="1"/>
</dbReference>
<evidence type="ECO:0000256" key="9">
    <source>
        <dbReference type="ARBA" id="ARBA00022692"/>
    </source>
</evidence>
<dbReference type="STRING" id="4155.A0A022QC58"/>
<evidence type="ECO:0000256" key="2">
    <source>
        <dbReference type="ARBA" id="ARBA00008684"/>
    </source>
</evidence>
<dbReference type="PROSITE" id="PS00107">
    <property type="entry name" value="PROTEIN_KINASE_ATP"/>
    <property type="match status" value="1"/>
</dbReference>
<evidence type="ECO:0000256" key="12">
    <source>
        <dbReference type="ARBA" id="ARBA00022741"/>
    </source>
</evidence>
<keyword evidence="6" id="KW-0597">Phosphoprotein</keyword>
<dbReference type="PANTHER" id="PTHR48056:SF35">
    <property type="entry name" value="LRR RECEPTOR-LIKE SERINE_THREONINE-PROTEIN KINASE HSL2"/>
    <property type="match status" value="1"/>
</dbReference>
<dbReference type="GO" id="GO:0005524">
    <property type="term" value="F:ATP binding"/>
    <property type="evidence" value="ECO:0007669"/>
    <property type="project" value="UniProtKB-UniRule"/>
</dbReference>
<evidence type="ECO:0000256" key="11">
    <source>
        <dbReference type="ARBA" id="ARBA00022737"/>
    </source>
</evidence>
<dbReference type="InterPro" id="IPR008271">
    <property type="entry name" value="Ser/Thr_kinase_AS"/>
</dbReference>
<dbReference type="Pfam" id="PF00069">
    <property type="entry name" value="Pkinase"/>
    <property type="match status" value="1"/>
</dbReference>
<keyword evidence="13" id="KW-0418">Kinase</keyword>
<evidence type="ECO:0000256" key="14">
    <source>
        <dbReference type="ARBA" id="ARBA00022840"/>
    </source>
</evidence>
<dbReference type="FunFam" id="1.10.510.10:FF:000417">
    <property type="entry name" value="Leucine-rich repeat receptor-like protein kinase"/>
    <property type="match status" value="1"/>
</dbReference>
<evidence type="ECO:0000256" key="19">
    <source>
        <dbReference type="ARBA" id="ARBA00048679"/>
    </source>
</evidence>
<dbReference type="InterPro" id="IPR011009">
    <property type="entry name" value="Kinase-like_dom_sf"/>
</dbReference>
<dbReference type="GO" id="GO:0005886">
    <property type="term" value="C:plasma membrane"/>
    <property type="evidence" value="ECO:0000318"/>
    <property type="project" value="GO_Central"/>
</dbReference>
<evidence type="ECO:0000256" key="10">
    <source>
        <dbReference type="ARBA" id="ARBA00022729"/>
    </source>
</evidence>
<keyword evidence="17" id="KW-0325">Glycoprotein</keyword>
<dbReference type="Gene3D" id="1.10.510.10">
    <property type="entry name" value="Transferase(Phosphotransferase) domain 1"/>
    <property type="match status" value="1"/>
</dbReference>
<dbReference type="InterPro" id="IPR001611">
    <property type="entry name" value="Leu-rich_rpt"/>
</dbReference>
<dbReference type="OMA" id="EHEQVEN"/>
<evidence type="ECO:0000256" key="7">
    <source>
        <dbReference type="ARBA" id="ARBA00022614"/>
    </source>
</evidence>
<dbReference type="EMBL" id="KI632106">
    <property type="protein sequence ID" value="EYU24843.1"/>
    <property type="molecule type" value="Genomic_DNA"/>
</dbReference>
<dbReference type="Pfam" id="PF08263">
    <property type="entry name" value="LRRNT_2"/>
    <property type="match status" value="1"/>
</dbReference>
<organism evidence="23 24">
    <name type="scientific">Erythranthe guttata</name>
    <name type="common">Yellow monkey flower</name>
    <name type="synonym">Mimulus guttatus</name>
    <dbReference type="NCBI Taxonomy" id="4155"/>
    <lineage>
        <taxon>Eukaryota</taxon>
        <taxon>Viridiplantae</taxon>
        <taxon>Streptophyta</taxon>
        <taxon>Embryophyta</taxon>
        <taxon>Tracheophyta</taxon>
        <taxon>Spermatophyta</taxon>
        <taxon>Magnoliopsida</taxon>
        <taxon>eudicotyledons</taxon>
        <taxon>Gunneridae</taxon>
        <taxon>Pentapetalae</taxon>
        <taxon>asterids</taxon>
        <taxon>lamiids</taxon>
        <taxon>Lamiales</taxon>
        <taxon>Phrymaceae</taxon>
        <taxon>Erythranthe</taxon>
    </lineage>
</organism>
<feature type="domain" description="Protein kinase" evidence="22">
    <location>
        <begin position="682"/>
        <end position="976"/>
    </location>
</feature>
<keyword evidence="11" id="KW-0677">Repeat</keyword>
<dbReference type="SUPFAM" id="SSF56112">
    <property type="entry name" value="Protein kinase-like (PK-like)"/>
    <property type="match status" value="1"/>
</dbReference>
<dbReference type="Pfam" id="PF13855">
    <property type="entry name" value="LRR_8"/>
    <property type="match status" value="1"/>
</dbReference>
<dbReference type="PANTHER" id="PTHR48056">
    <property type="entry name" value="LRR RECEPTOR-LIKE SERINE/THREONINE-PROTEIN KINASE-RELATED"/>
    <property type="match status" value="1"/>
</dbReference>
<dbReference type="KEGG" id="egt:105971979"/>
<dbReference type="Gene3D" id="3.80.10.10">
    <property type="entry name" value="Ribonuclease Inhibitor"/>
    <property type="match status" value="3"/>
</dbReference>
<accession>A0A022QC58</accession>
<dbReference type="InterPro" id="IPR013210">
    <property type="entry name" value="LRR_N_plant-typ"/>
</dbReference>
<evidence type="ECO:0000313" key="24">
    <source>
        <dbReference type="Proteomes" id="UP000030748"/>
    </source>
</evidence>
<keyword evidence="9 21" id="KW-0812">Transmembrane</keyword>
<dbReference type="InterPro" id="IPR050647">
    <property type="entry name" value="Plant_LRR-RLKs"/>
</dbReference>
<evidence type="ECO:0000256" key="17">
    <source>
        <dbReference type="ARBA" id="ARBA00023180"/>
    </source>
</evidence>
<comment type="catalytic activity">
    <reaction evidence="18">
        <text>L-threonyl-[protein] + ATP = O-phospho-L-threonyl-[protein] + ADP + H(+)</text>
        <dbReference type="Rhea" id="RHEA:46608"/>
        <dbReference type="Rhea" id="RHEA-COMP:11060"/>
        <dbReference type="Rhea" id="RHEA-COMP:11605"/>
        <dbReference type="ChEBI" id="CHEBI:15378"/>
        <dbReference type="ChEBI" id="CHEBI:30013"/>
        <dbReference type="ChEBI" id="CHEBI:30616"/>
        <dbReference type="ChEBI" id="CHEBI:61977"/>
        <dbReference type="ChEBI" id="CHEBI:456216"/>
        <dbReference type="EC" id="2.7.11.1"/>
    </reaction>
</comment>
<evidence type="ECO:0000256" key="8">
    <source>
        <dbReference type="ARBA" id="ARBA00022679"/>
    </source>
</evidence>
<evidence type="ECO:0000313" key="23">
    <source>
        <dbReference type="EMBL" id="EYU24843.1"/>
    </source>
</evidence>
<dbReference type="EC" id="2.7.11.1" evidence="3"/>
<evidence type="ECO:0000259" key="22">
    <source>
        <dbReference type="PROSITE" id="PS50011"/>
    </source>
</evidence>
<evidence type="ECO:0000256" key="6">
    <source>
        <dbReference type="ARBA" id="ARBA00022553"/>
    </source>
</evidence>
<keyword evidence="12 20" id="KW-0547">Nucleotide-binding</keyword>
<keyword evidence="5" id="KW-0723">Serine/threonine-protein kinase</keyword>
<evidence type="ECO:0000256" key="21">
    <source>
        <dbReference type="SAM" id="Phobius"/>
    </source>
</evidence>